<keyword evidence="4" id="KW-0564">Palmitate</keyword>
<dbReference type="InterPro" id="IPR032831">
    <property type="entry name" value="LptM_cons"/>
</dbReference>
<evidence type="ECO:0000256" key="3">
    <source>
        <dbReference type="ARBA" id="ARBA00023136"/>
    </source>
</evidence>
<feature type="compositionally biased region" description="Pro residues" evidence="7">
    <location>
        <begin position="36"/>
        <end position="51"/>
    </location>
</feature>
<feature type="region of interest" description="Disordered" evidence="7">
    <location>
        <begin position="33"/>
        <end position="68"/>
    </location>
</feature>
<keyword evidence="3" id="KW-0472">Membrane</keyword>
<evidence type="ECO:0008006" key="11">
    <source>
        <dbReference type="Google" id="ProtNLM"/>
    </source>
</evidence>
<accession>H8L318</accession>
<dbReference type="Proteomes" id="UP000005234">
    <property type="component" value="Chromosome"/>
</dbReference>
<reference evidence="9" key="1">
    <citation type="submission" date="2012-02" db="EMBL/GenBank/DDBJ databases">
        <title>The complete genome of Frateuria aurantia DSM 6220.</title>
        <authorList>
            <consortium name="US DOE Joint Genome Institute (JGI-PGF)"/>
            <person name="Lucas S."/>
            <person name="Copeland A."/>
            <person name="Lapidus A."/>
            <person name="Glavina del Rio T."/>
            <person name="Dalin E."/>
            <person name="Tice H."/>
            <person name="Bruce D."/>
            <person name="Goodwin L."/>
            <person name="Pitluck S."/>
            <person name="Peters L."/>
            <person name="Ovchinnikova G."/>
            <person name="Teshima H."/>
            <person name="Kyrpides N."/>
            <person name="Mavromatis K."/>
            <person name="Ivanova N."/>
            <person name="Brettin T."/>
            <person name="Detter J.C."/>
            <person name="Han C."/>
            <person name="Larimer F."/>
            <person name="Land M."/>
            <person name="Hauser L."/>
            <person name="Markowitz V."/>
            <person name="Cheng J.-F."/>
            <person name="Hugenholtz P."/>
            <person name="Woyke T."/>
            <person name="Wu D."/>
            <person name="Brambilla E."/>
            <person name="Klenk H.-P."/>
            <person name="Eisen J.A."/>
        </authorList>
    </citation>
    <scope>NUCLEOTIDE SEQUENCE</scope>
    <source>
        <strain evidence="9">DSM 6220</strain>
    </source>
</reference>
<evidence type="ECO:0000313" key="9">
    <source>
        <dbReference type="EMBL" id="AFC84816.1"/>
    </source>
</evidence>
<name>H8L318_FRAAD</name>
<comment type="subcellular location">
    <subcellularLocation>
        <location evidence="1">Cell outer membrane</location>
        <topology evidence="1">Lipid-anchor</topology>
    </subcellularLocation>
</comment>
<dbReference type="EMBL" id="CP003350">
    <property type="protein sequence ID" value="AFC84816.1"/>
    <property type="molecule type" value="Genomic_DNA"/>
</dbReference>
<feature type="signal peptide" evidence="8">
    <location>
        <begin position="1"/>
        <end position="20"/>
    </location>
</feature>
<feature type="chain" id="PRO_5003613611" description="Small periplasmic lipoprotein" evidence="8">
    <location>
        <begin position="21"/>
        <end position="68"/>
    </location>
</feature>
<dbReference type="AlphaFoldDB" id="H8L318"/>
<proteinExistence type="predicted"/>
<dbReference type="KEGG" id="fau:Fraau_0326"/>
<protein>
    <recommendedName>
        <fullName evidence="11">Small periplasmic lipoprotein</fullName>
    </recommendedName>
</protein>
<dbReference type="Pfam" id="PF13627">
    <property type="entry name" value="LptM_cons"/>
    <property type="match status" value="1"/>
</dbReference>
<evidence type="ECO:0000256" key="1">
    <source>
        <dbReference type="ARBA" id="ARBA00004459"/>
    </source>
</evidence>
<evidence type="ECO:0000256" key="2">
    <source>
        <dbReference type="ARBA" id="ARBA00022729"/>
    </source>
</evidence>
<gene>
    <name evidence="9" type="ordered locus">Fraau_0326</name>
</gene>
<sequence length="68" mass="6970">MSLLHLVRGLVAALALSSLAACGNIGPLYLPDDPHPPVYVPPKPTAEPAPPSAGSMSRPARSTSVEAR</sequence>
<keyword evidence="5" id="KW-0998">Cell outer membrane</keyword>
<evidence type="ECO:0000256" key="4">
    <source>
        <dbReference type="ARBA" id="ARBA00023139"/>
    </source>
</evidence>
<keyword evidence="10" id="KW-1185">Reference proteome</keyword>
<dbReference type="RefSeq" id="WP_014401822.1">
    <property type="nucleotide sequence ID" value="NC_017033.1"/>
</dbReference>
<dbReference type="NCBIfam" id="NF047847">
    <property type="entry name" value="SS_mature_LptM"/>
    <property type="match status" value="1"/>
</dbReference>
<evidence type="ECO:0000256" key="7">
    <source>
        <dbReference type="SAM" id="MobiDB-lite"/>
    </source>
</evidence>
<evidence type="ECO:0000313" key="10">
    <source>
        <dbReference type="Proteomes" id="UP000005234"/>
    </source>
</evidence>
<keyword evidence="2 8" id="KW-0732">Signal</keyword>
<evidence type="ECO:0000256" key="8">
    <source>
        <dbReference type="SAM" id="SignalP"/>
    </source>
</evidence>
<dbReference type="HOGENOM" id="CLU_2787809_0_0_6"/>
<organism evidence="9 10">
    <name type="scientific">Frateuria aurantia (strain ATCC 33424 / DSM 6220 / KCTC 2777 / LMG 1558 / NBRC 3245 / NCIMB 13370)</name>
    <name type="common">Acetobacter aurantius</name>
    <dbReference type="NCBI Taxonomy" id="767434"/>
    <lineage>
        <taxon>Bacteria</taxon>
        <taxon>Pseudomonadati</taxon>
        <taxon>Pseudomonadota</taxon>
        <taxon>Gammaproteobacteria</taxon>
        <taxon>Lysobacterales</taxon>
        <taxon>Rhodanobacteraceae</taxon>
        <taxon>Frateuria</taxon>
    </lineage>
</organism>
<evidence type="ECO:0000256" key="5">
    <source>
        <dbReference type="ARBA" id="ARBA00023237"/>
    </source>
</evidence>
<keyword evidence="6" id="KW-0449">Lipoprotein</keyword>
<dbReference type="STRING" id="767434.Fraau_0326"/>
<evidence type="ECO:0000256" key="6">
    <source>
        <dbReference type="ARBA" id="ARBA00023288"/>
    </source>
</evidence>